<keyword evidence="2" id="KW-1185">Reference proteome</keyword>
<sequence>MLPEQAVVVAALAVVTLFRLLHQHHESIDSLATLCKVDLKFGARSVEIGGWRWRKCSTVEKYLAILALVQYEPLKVCGI</sequence>
<evidence type="ECO:0000313" key="1">
    <source>
        <dbReference type="EMBL" id="GAU51508.1"/>
    </source>
</evidence>
<dbReference type="EMBL" id="DF975188">
    <property type="protein sequence ID" value="GAU51508.1"/>
    <property type="molecule type" value="Genomic_DNA"/>
</dbReference>
<accession>A0A2Z6P510</accession>
<gene>
    <name evidence="1" type="ORF">TSUD_242450</name>
</gene>
<protein>
    <submittedName>
        <fullName evidence="1">Uncharacterized protein</fullName>
    </submittedName>
</protein>
<dbReference type="Proteomes" id="UP000242715">
    <property type="component" value="Unassembled WGS sequence"/>
</dbReference>
<reference evidence="2" key="1">
    <citation type="journal article" date="2017" name="Front. Plant Sci.">
        <title>Climate Clever Clovers: New Paradigm to Reduce the Environmental Footprint of Ruminants by Breeding Low Methanogenic Forages Utilizing Haplotype Variation.</title>
        <authorList>
            <person name="Kaur P."/>
            <person name="Appels R."/>
            <person name="Bayer P.E."/>
            <person name="Keeble-Gagnere G."/>
            <person name="Wang J."/>
            <person name="Hirakawa H."/>
            <person name="Shirasawa K."/>
            <person name="Vercoe P."/>
            <person name="Stefanova K."/>
            <person name="Durmic Z."/>
            <person name="Nichols P."/>
            <person name="Revell C."/>
            <person name="Isobe S.N."/>
            <person name="Edwards D."/>
            <person name="Erskine W."/>
        </authorList>
    </citation>
    <scope>NUCLEOTIDE SEQUENCE [LARGE SCALE GENOMIC DNA]</scope>
    <source>
        <strain evidence="2">cv. Daliak</strain>
    </source>
</reference>
<evidence type="ECO:0000313" key="2">
    <source>
        <dbReference type="Proteomes" id="UP000242715"/>
    </source>
</evidence>
<dbReference type="AlphaFoldDB" id="A0A2Z6P510"/>
<proteinExistence type="predicted"/>
<organism evidence="1 2">
    <name type="scientific">Trifolium subterraneum</name>
    <name type="common">Subterranean clover</name>
    <dbReference type="NCBI Taxonomy" id="3900"/>
    <lineage>
        <taxon>Eukaryota</taxon>
        <taxon>Viridiplantae</taxon>
        <taxon>Streptophyta</taxon>
        <taxon>Embryophyta</taxon>
        <taxon>Tracheophyta</taxon>
        <taxon>Spermatophyta</taxon>
        <taxon>Magnoliopsida</taxon>
        <taxon>eudicotyledons</taxon>
        <taxon>Gunneridae</taxon>
        <taxon>Pentapetalae</taxon>
        <taxon>rosids</taxon>
        <taxon>fabids</taxon>
        <taxon>Fabales</taxon>
        <taxon>Fabaceae</taxon>
        <taxon>Papilionoideae</taxon>
        <taxon>50 kb inversion clade</taxon>
        <taxon>NPAAA clade</taxon>
        <taxon>Hologalegina</taxon>
        <taxon>IRL clade</taxon>
        <taxon>Trifolieae</taxon>
        <taxon>Trifolium</taxon>
    </lineage>
</organism>
<name>A0A2Z6P510_TRISU</name>